<dbReference type="PATRIC" id="fig|1276227.3.peg.868"/>
<keyword evidence="8" id="KW-0597">Phosphoprotein</keyword>
<evidence type="ECO:0000256" key="14">
    <source>
        <dbReference type="ARBA" id="ARBA00022989"/>
    </source>
</evidence>
<keyword evidence="10" id="KW-0547">Nucleotide-binding</keyword>
<proteinExistence type="inferred from homology"/>
<dbReference type="Gene3D" id="2.70.150.10">
    <property type="entry name" value="Calcium-transporting ATPase, cytoplasmic transduction domain A"/>
    <property type="match status" value="1"/>
</dbReference>
<feature type="transmembrane region" description="Helical" evidence="18">
    <location>
        <begin position="79"/>
        <end position="100"/>
    </location>
</feature>
<dbReference type="GO" id="GO:0015444">
    <property type="term" value="F:P-type magnesium transporter activity"/>
    <property type="evidence" value="ECO:0007669"/>
    <property type="project" value="UniProtKB-EC"/>
</dbReference>
<dbReference type="PANTHER" id="PTHR42861">
    <property type="entry name" value="CALCIUM-TRANSPORTING ATPASE"/>
    <property type="match status" value="1"/>
</dbReference>
<evidence type="ECO:0000313" key="21">
    <source>
        <dbReference type="Proteomes" id="UP000013964"/>
    </source>
</evidence>
<feature type="transmembrane region" description="Helical" evidence="18">
    <location>
        <begin position="814"/>
        <end position="831"/>
    </location>
</feature>
<dbReference type="InterPro" id="IPR001757">
    <property type="entry name" value="P_typ_ATPase"/>
</dbReference>
<dbReference type="PRINTS" id="PR01836">
    <property type="entry name" value="MGATPASE"/>
</dbReference>
<feature type="domain" description="Cation-transporting P-type ATPase N-terminal" evidence="19">
    <location>
        <begin position="31"/>
        <end position="103"/>
    </location>
</feature>
<feature type="transmembrane region" description="Helical" evidence="18">
    <location>
        <begin position="319"/>
        <end position="346"/>
    </location>
</feature>
<dbReference type="HOGENOM" id="CLU_002360_6_3_14"/>
<evidence type="ECO:0000256" key="6">
    <source>
        <dbReference type="ARBA" id="ARBA00022475"/>
    </source>
</evidence>
<reference evidence="20 21" key="1">
    <citation type="journal article" date="2013" name="Genome Biol. Evol.">
        <title>Complete genomes of two dipteran-associated spiroplasmas provided insights into the origin, dynamics, and impacts of viral invasion in spiroplasma.</title>
        <authorList>
            <person name="Ku C."/>
            <person name="Lo W.S."/>
            <person name="Chen L.L."/>
            <person name="Kuo C.H."/>
        </authorList>
    </citation>
    <scope>NUCLEOTIDE SEQUENCE [LARGE SCALE GENOMIC DNA]</scope>
    <source>
        <strain evidence="20 21">DF-1</strain>
    </source>
</reference>
<dbReference type="Gene3D" id="3.40.50.1000">
    <property type="entry name" value="HAD superfamily/HAD-like"/>
    <property type="match status" value="1"/>
</dbReference>
<dbReference type="GO" id="GO:0005524">
    <property type="term" value="F:ATP binding"/>
    <property type="evidence" value="ECO:0007669"/>
    <property type="project" value="UniProtKB-KW"/>
</dbReference>
<dbReference type="Pfam" id="PF00122">
    <property type="entry name" value="E1-E2_ATPase"/>
    <property type="match status" value="1"/>
</dbReference>
<dbReference type="PROSITE" id="PS00154">
    <property type="entry name" value="ATPASE_E1_E2"/>
    <property type="match status" value="1"/>
</dbReference>
<evidence type="ECO:0000256" key="15">
    <source>
        <dbReference type="ARBA" id="ARBA00023136"/>
    </source>
</evidence>
<dbReference type="SUPFAM" id="SSF56784">
    <property type="entry name" value="HAD-like"/>
    <property type="match status" value="1"/>
</dbReference>
<keyword evidence="6" id="KW-1003">Cell membrane</keyword>
<accession>R4U256</accession>
<dbReference type="eggNOG" id="COG0474">
    <property type="taxonomic scope" value="Bacteria"/>
</dbReference>
<dbReference type="NCBIfam" id="TIGR01524">
    <property type="entry name" value="ATPase-IIIB_Mg"/>
    <property type="match status" value="1"/>
</dbReference>
<dbReference type="Gene3D" id="1.20.1110.10">
    <property type="entry name" value="Calcium-transporting ATPase, transmembrane domain"/>
    <property type="match status" value="1"/>
</dbReference>
<feature type="transmembrane region" description="Helical" evidence="18">
    <location>
        <begin position="294"/>
        <end position="313"/>
    </location>
</feature>
<dbReference type="SUPFAM" id="SSF81660">
    <property type="entry name" value="Metal cation-transporting ATPase, ATP-binding domain N"/>
    <property type="match status" value="1"/>
</dbReference>
<feature type="transmembrane region" description="Helical" evidence="18">
    <location>
        <begin position="875"/>
        <end position="893"/>
    </location>
</feature>
<comment type="subcellular location">
    <subcellularLocation>
        <location evidence="2">Cell inner membrane</location>
        <topology evidence="2">Multi-pass membrane protein</topology>
    </subcellularLocation>
</comment>
<dbReference type="InterPro" id="IPR023299">
    <property type="entry name" value="ATPase_P-typ_cyto_dom_N"/>
</dbReference>
<comment type="catalytic activity">
    <reaction evidence="17">
        <text>Mg(2+)(out) + ATP + H2O = Mg(2+)(in) + ADP + phosphate + H(+)</text>
        <dbReference type="Rhea" id="RHEA:10260"/>
        <dbReference type="ChEBI" id="CHEBI:15377"/>
        <dbReference type="ChEBI" id="CHEBI:15378"/>
        <dbReference type="ChEBI" id="CHEBI:18420"/>
        <dbReference type="ChEBI" id="CHEBI:30616"/>
        <dbReference type="ChEBI" id="CHEBI:43474"/>
        <dbReference type="ChEBI" id="CHEBI:456216"/>
        <dbReference type="EC" id="7.2.2.14"/>
    </reaction>
</comment>
<comment type="function">
    <text evidence="1">Mediates magnesium influx to the cytosol.</text>
</comment>
<evidence type="ECO:0000256" key="8">
    <source>
        <dbReference type="ARBA" id="ARBA00022553"/>
    </source>
</evidence>
<evidence type="ECO:0000256" key="18">
    <source>
        <dbReference type="SAM" id="Phobius"/>
    </source>
</evidence>
<dbReference type="InterPro" id="IPR059000">
    <property type="entry name" value="ATPase_P-type_domA"/>
</dbReference>
<dbReference type="InterPro" id="IPR006068">
    <property type="entry name" value="ATPase_P-typ_cation-transptr_C"/>
</dbReference>
<dbReference type="NCBIfam" id="NF011702">
    <property type="entry name" value="PRK15122.1"/>
    <property type="match status" value="1"/>
</dbReference>
<dbReference type="Proteomes" id="UP000013964">
    <property type="component" value="Chromosome"/>
</dbReference>
<name>R4U256_9MOLU</name>
<evidence type="ECO:0000256" key="1">
    <source>
        <dbReference type="ARBA" id="ARBA00003954"/>
    </source>
</evidence>
<dbReference type="SMART" id="SM00831">
    <property type="entry name" value="Cation_ATPase_N"/>
    <property type="match status" value="1"/>
</dbReference>
<dbReference type="InterPro" id="IPR004014">
    <property type="entry name" value="ATPase_P-typ_cation-transptr_N"/>
</dbReference>
<dbReference type="InterPro" id="IPR018303">
    <property type="entry name" value="ATPase_P-typ_P_site"/>
</dbReference>
<evidence type="ECO:0000256" key="11">
    <source>
        <dbReference type="ARBA" id="ARBA00022840"/>
    </source>
</evidence>
<keyword evidence="7" id="KW-0997">Cell inner membrane</keyword>
<dbReference type="InterPro" id="IPR006415">
    <property type="entry name" value="P-type_ATPase_IIIB"/>
</dbReference>
<gene>
    <name evidence="20" type="primary">mgtA3</name>
    <name evidence="20" type="ORF">SCHRY_v1c08590</name>
</gene>
<dbReference type="Pfam" id="PF13246">
    <property type="entry name" value="Cation_ATPase"/>
    <property type="match status" value="1"/>
</dbReference>
<dbReference type="CDD" id="cd02077">
    <property type="entry name" value="P-type_ATPase_Mg"/>
    <property type="match status" value="1"/>
</dbReference>
<dbReference type="SUPFAM" id="SSF81653">
    <property type="entry name" value="Calcium ATPase, transduction domain A"/>
    <property type="match status" value="1"/>
</dbReference>
<dbReference type="SFLD" id="SFLDG00002">
    <property type="entry name" value="C1.7:_P-type_atpase_like"/>
    <property type="match status" value="1"/>
</dbReference>
<feature type="transmembrane region" description="Helical" evidence="18">
    <location>
        <begin position="112"/>
        <end position="131"/>
    </location>
</feature>
<evidence type="ECO:0000256" key="16">
    <source>
        <dbReference type="ARBA" id="ARBA00029806"/>
    </source>
</evidence>
<dbReference type="EMBL" id="CP005077">
    <property type="protein sequence ID" value="AGM25432.1"/>
    <property type="molecule type" value="Genomic_DNA"/>
</dbReference>
<feature type="transmembrane region" description="Helical" evidence="18">
    <location>
        <begin position="843"/>
        <end position="863"/>
    </location>
</feature>
<feature type="transmembrane region" description="Helical" evidence="18">
    <location>
        <begin position="770"/>
        <end position="794"/>
    </location>
</feature>
<evidence type="ECO:0000256" key="5">
    <source>
        <dbReference type="ARBA" id="ARBA00013555"/>
    </source>
</evidence>
<dbReference type="EC" id="7.2.2.14" evidence="4"/>
<keyword evidence="11" id="KW-0067">ATP-binding</keyword>
<dbReference type="Gene3D" id="3.40.1110.10">
    <property type="entry name" value="Calcium-transporting ATPase, cytoplasmic domain N"/>
    <property type="match status" value="1"/>
</dbReference>
<keyword evidence="12" id="KW-0460">Magnesium</keyword>
<keyword evidence="21" id="KW-1185">Reference proteome</keyword>
<evidence type="ECO:0000256" key="7">
    <source>
        <dbReference type="ARBA" id="ARBA00022519"/>
    </source>
</evidence>
<dbReference type="SFLD" id="SFLDS00003">
    <property type="entry name" value="Haloacid_Dehalogenase"/>
    <property type="match status" value="1"/>
</dbReference>
<dbReference type="GO" id="GO:0016887">
    <property type="term" value="F:ATP hydrolysis activity"/>
    <property type="evidence" value="ECO:0007669"/>
    <property type="project" value="InterPro"/>
</dbReference>
<evidence type="ECO:0000313" key="20">
    <source>
        <dbReference type="EMBL" id="AGM25432.1"/>
    </source>
</evidence>
<evidence type="ECO:0000256" key="17">
    <source>
        <dbReference type="ARBA" id="ARBA00047295"/>
    </source>
</evidence>
<evidence type="ECO:0000256" key="12">
    <source>
        <dbReference type="ARBA" id="ARBA00022842"/>
    </source>
</evidence>
<dbReference type="NCBIfam" id="TIGR01494">
    <property type="entry name" value="ATPase_P-type"/>
    <property type="match status" value="2"/>
</dbReference>
<dbReference type="KEGG" id="scr:SCHRY_v1c08590"/>
<keyword evidence="9 18" id="KW-0812">Transmembrane</keyword>
<dbReference type="InterPro" id="IPR023298">
    <property type="entry name" value="ATPase_P-typ_TM_dom_sf"/>
</dbReference>
<dbReference type="AlphaFoldDB" id="R4U256"/>
<dbReference type="SUPFAM" id="SSF81665">
    <property type="entry name" value="Calcium ATPase, transmembrane domain M"/>
    <property type="match status" value="1"/>
</dbReference>
<evidence type="ECO:0000256" key="10">
    <source>
        <dbReference type="ARBA" id="ARBA00022741"/>
    </source>
</evidence>
<sequence>MDKKVMKFKFKGKTKNHQKDLGFVKTEEIKAVSQFSQPEILEHFEITKFGLNYEDAKEVGNKFGDNSQEKIKFHWFLRLLKVLLNPFNIVLTAIAVYNLLSYFLMAGDKFELIATGIIFTMIIISSTISYIQDIRSFLVTKKLTELVSSKITVIRLEDDEKVSDISVKNNTTLIREAKELEIHELVRGDLIYLSSGDLVPADVRILWSNDLFINQASLTGESMPVEKHANYNPSKPSLLELQNICYTGTSVISGSAIGIVVGVGKDTYYATISKTISEKQPPTSFNKGIKRTTWLLLCFMLVMVPIVFAINGVTKNDWISALLFAITVAVGLTPEMLPMIVTSNLARGASQMSKAKVVVKKLESIQNLGAIDILCTDKTGTLTNDNIELIDYHLLDNKNDEQLLNYLFLNSYFQTGLKNPLDKAIIQYVEKNHISLLKEHYTKIDEIPFDFNRRKLTVVVSNEEGDHTLICKGAIEEVVKNCTQIYYQGKVQPLTNDHLRMIESSADKLNTQGLRVLGLGYSAGHNDDSYYSTGDESNLIFMGFASFLDKPKPSATKMIQLLHKNGVDLKILTGDNEQVTRAICERVNLHVKGLVSGDYIEKLSEFELREVVEKNNIFVKLNPLQKAKIITALKQNGHTVGFMGDGINDAPVLRQSDVSISVDNATDIAKEASDIILLEKSLLVLEKGIIQGRKIFGNILKYIKITIASNFGNVLSILVASAWLPFQPMAPIQLLFQNLLYDMSQLAVAFDKVDQEFLKTPQRWTTKDILPFVFINGPVSSIFDILTFVLMGYYFGVLSNPSSISSDQVMLFQTGWFVEGLVTQTLIVQMYRTRKIPFFQSMASWQLLLATFSVITIGIALPFTPLAINLSLVKLPAIYFAFFTALILGYCIMSQSIKMLYIKFFKRWL</sequence>
<dbReference type="InterPro" id="IPR036412">
    <property type="entry name" value="HAD-like_sf"/>
</dbReference>
<keyword evidence="14 18" id="KW-1133">Transmembrane helix</keyword>
<keyword evidence="13" id="KW-1278">Translocase</keyword>
<evidence type="ECO:0000256" key="4">
    <source>
        <dbReference type="ARBA" id="ARBA00012786"/>
    </source>
</evidence>
<evidence type="ECO:0000256" key="2">
    <source>
        <dbReference type="ARBA" id="ARBA00004429"/>
    </source>
</evidence>
<dbReference type="SFLD" id="SFLDF00027">
    <property type="entry name" value="p-type_atpase"/>
    <property type="match status" value="1"/>
</dbReference>
<comment type="similarity">
    <text evidence="3">Belongs to the cation transport ATPase (P-type) (TC 3.A.3) family. Type IIIB subfamily.</text>
</comment>
<dbReference type="Pfam" id="PF00689">
    <property type="entry name" value="Cation_ATPase_C"/>
    <property type="match status" value="1"/>
</dbReference>
<dbReference type="InterPro" id="IPR008250">
    <property type="entry name" value="ATPase_P-typ_transduc_dom_A_sf"/>
</dbReference>
<dbReference type="InterPro" id="IPR023214">
    <property type="entry name" value="HAD_sf"/>
</dbReference>
<dbReference type="InterPro" id="IPR044492">
    <property type="entry name" value="P_typ_ATPase_HD_dom"/>
</dbReference>
<evidence type="ECO:0000259" key="19">
    <source>
        <dbReference type="SMART" id="SM00831"/>
    </source>
</evidence>
<dbReference type="RefSeq" id="WP_016339253.1">
    <property type="nucleotide sequence ID" value="NC_021280.1"/>
</dbReference>
<organism evidence="20 21">
    <name type="scientific">Spiroplasma chrysopicola DF-1</name>
    <dbReference type="NCBI Taxonomy" id="1276227"/>
    <lineage>
        <taxon>Bacteria</taxon>
        <taxon>Bacillati</taxon>
        <taxon>Mycoplasmatota</taxon>
        <taxon>Mollicutes</taxon>
        <taxon>Entomoplasmatales</taxon>
        <taxon>Spiroplasmataceae</taxon>
        <taxon>Spiroplasma</taxon>
    </lineage>
</organism>
<protein>
    <recommendedName>
        <fullName evidence="5">Magnesium-transporting ATPase, P-type 1</fullName>
        <ecNumber evidence="4">7.2.2.14</ecNumber>
    </recommendedName>
    <alternativeName>
        <fullName evidence="16">Mg(2+) transport ATPase, P-type 1</fullName>
    </alternativeName>
</protein>
<evidence type="ECO:0000256" key="13">
    <source>
        <dbReference type="ARBA" id="ARBA00022967"/>
    </source>
</evidence>
<evidence type="ECO:0000256" key="3">
    <source>
        <dbReference type="ARBA" id="ARBA00008746"/>
    </source>
</evidence>
<keyword evidence="15 18" id="KW-0472">Membrane</keyword>
<evidence type="ECO:0000256" key="9">
    <source>
        <dbReference type="ARBA" id="ARBA00022692"/>
    </source>
</evidence>
<dbReference type="GO" id="GO:0005886">
    <property type="term" value="C:plasma membrane"/>
    <property type="evidence" value="ECO:0007669"/>
    <property type="project" value="UniProtKB-SubCell"/>
</dbReference>